<feature type="compositionally biased region" description="Polar residues" evidence="1">
    <location>
        <begin position="21"/>
        <end position="35"/>
    </location>
</feature>
<dbReference type="PANTHER" id="PTHR18839">
    <property type="entry name" value="MITOTIC INTERACTOR AND SUBSTRATE OF PLK1 MISP FAMILY MEMBER"/>
    <property type="match status" value="1"/>
</dbReference>
<comment type="caution">
    <text evidence="2">The sequence shown here is derived from an EMBL/GenBank/DDBJ whole genome shotgun (WGS) entry which is preliminary data.</text>
</comment>
<sequence length="801" mass="90012">MGEVVVHARHVSVVEEENDWNSESPESPGSPQTGFYSFVGEDTTLEAEKTEAWMSSPQREAKLATLRVENGFKLRAYHEEQKPDKLFAEENGDARYRITDGDGSLEDQELEYERLQIIRSQAPKKSSTFNEQWNTLQILDTTKSPSRLMEGFALHYNTPSEQSSHVVESESIDTKQIDFSAARQQFLMMERSNQNPFLQSPQQLQTPKLQAFPHMEERTTFAVKVNQGDEMEEKPALPQKQYFEKDTPVDEVFTSKRVTVSLVADSSNGSKRQNICFDDLDSGLGELSLDLGGGYASDSSTSHEVLVSKTPTKTETPIEREIRIAQEREENLRRERGILRSDSKEIVQIKTKPLLSQDCQTSSPTVGKTKEKARVSFFIQREIEREIRREEDLLHEGKVAGLYDRGTPQELEERKRVFELKPDEVPVMPIRMSLSGKLVDATKSKSGTEDGRLTPEVALIIEDKDNVDTEGFTPPCCPHRHPDGNDYVLKAREKDSPVKPQKERLGSEENKYRVQHEIKHLMTSREDQLANPEAGVGDKDIGLKTSTVSKMHTTAEKSLGISGTKVLEPLVVGDDQAQLITVKESVQFTLPRDHLGPSSVKESLCITMPNNPLSSTPVRDSFGSVSLEHSVNDSLRYPLVQGLTGLPTATDIQDFSEVHDPKRHWHGQHERFQMKTRKLQTPEAIRLEIEEDLKRELELRKLREGTGLFSSRDGDLNGLDRTSPVIVSPTAEQGKESSPLLLQYRKLTASDQVAPEPGPAPAVERYKGTTLPLLWGLDAVDHAKPRVTPLKLGKVHAMISI</sequence>
<proteinExistence type="predicted"/>
<evidence type="ECO:0000256" key="1">
    <source>
        <dbReference type="SAM" id="MobiDB-lite"/>
    </source>
</evidence>
<dbReference type="Proteomes" id="UP000736164">
    <property type="component" value="Unassembled WGS sequence"/>
</dbReference>
<feature type="non-terminal residue" evidence="2">
    <location>
        <position position="801"/>
    </location>
</feature>
<gene>
    <name evidence="2" type="primary">Akap2_1</name>
    <name evidence="2" type="ORF">GTO95_0014827</name>
</gene>
<accession>A0A8J7NNJ1</accession>
<protein>
    <submittedName>
        <fullName evidence="2">AKAP2 protein</fullName>
    </submittedName>
</protein>
<dbReference type="EMBL" id="JAAWVO010021998">
    <property type="protein sequence ID" value="MBN3315583.1"/>
    <property type="molecule type" value="Genomic_DNA"/>
</dbReference>
<feature type="region of interest" description="Disordered" evidence="1">
    <location>
        <begin position="14"/>
        <end position="37"/>
    </location>
</feature>
<evidence type="ECO:0000313" key="2">
    <source>
        <dbReference type="EMBL" id="MBN3315583.1"/>
    </source>
</evidence>
<organism evidence="2 3">
    <name type="scientific">Atractosteus spatula</name>
    <name type="common">Alligator gar</name>
    <name type="synonym">Lepisosteus spatula</name>
    <dbReference type="NCBI Taxonomy" id="7917"/>
    <lineage>
        <taxon>Eukaryota</taxon>
        <taxon>Metazoa</taxon>
        <taxon>Chordata</taxon>
        <taxon>Craniata</taxon>
        <taxon>Vertebrata</taxon>
        <taxon>Euteleostomi</taxon>
        <taxon>Actinopterygii</taxon>
        <taxon>Neopterygii</taxon>
        <taxon>Holostei</taxon>
        <taxon>Semionotiformes</taxon>
        <taxon>Lepisosteidae</taxon>
        <taxon>Atractosteus</taxon>
    </lineage>
</organism>
<name>A0A8J7NNJ1_ATRSP</name>
<dbReference type="InterPro" id="IPR042779">
    <property type="entry name" value="MISP/MISP3-like"/>
</dbReference>
<dbReference type="AlphaFoldDB" id="A0A8J7NNJ1"/>
<dbReference type="PANTHER" id="PTHR18839:SF0">
    <property type="entry name" value="MITOTIC INTERACTOR AND SUBSTRATE OF PLK1 ISOFORM X1-RELATED"/>
    <property type="match status" value="1"/>
</dbReference>
<keyword evidence="3" id="KW-1185">Reference proteome</keyword>
<feature type="non-terminal residue" evidence="2">
    <location>
        <position position="1"/>
    </location>
</feature>
<evidence type="ECO:0000313" key="3">
    <source>
        <dbReference type="Proteomes" id="UP000736164"/>
    </source>
</evidence>
<reference evidence="2" key="1">
    <citation type="journal article" date="2021" name="Cell">
        <title>Tracing the genetic footprints of vertebrate landing in non-teleost ray-finned fishes.</title>
        <authorList>
            <person name="Bi X."/>
            <person name="Wang K."/>
            <person name="Yang L."/>
            <person name="Pan H."/>
            <person name="Jiang H."/>
            <person name="Wei Q."/>
            <person name="Fang M."/>
            <person name="Yu H."/>
            <person name="Zhu C."/>
            <person name="Cai Y."/>
            <person name="He Y."/>
            <person name="Gan X."/>
            <person name="Zeng H."/>
            <person name="Yu D."/>
            <person name="Zhu Y."/>
            <person name="Jiang H."/>
            <person name="Qiu Q."/>
            <person name="Yang H."/>
            <person name="Zhang Y.E."/>
            <person name="Wang W."/>
            <person name="Zhu M."/>
            <person name="He S."/>
            <person name="Zhang G."/>
        </authorList>
    </citation>
    <scope>NUCLEOTIDE SEQUENCE</scope>
    <source>
        <strain evidence="2">Allg_001</strain>
    </source>
</reference>